<evidence type="ECO:0000256" key="3">
    <source>
        <dbReference type="ARBA" id="ARBA00023015"/>
    </source>
</evidence>
<organism evidence="7 8">
    <name type="scientific">Cryobacterium fucosi</name>
    <dbReference type="NCBI Taxonomy" id="1259157"/>
    <lineage>
        <taxon>Bacteria</taxon>
        <taxon>Bacillati</taxon>
        <taxon>Actinomycetota</taxon>
        <taxon>Actinomycetes</taxon>
        <taxon>Micrococcales</taxon>
        <taxon>Microbacteriaceae</taxon>
        <taxon>Cryobacterium</taxon>
    </lineage>
</organism>
<gene>
    <name evidence="7" type="ORF">E3T48_16315</name>
</gene>
<dbReference type="GO" id="GO:0003677">
    <property type="term" value="F:DNA binding"/>
    <property type="evidence" value="ECO:0007669"/>
    <property type="project" value="UniProtKB-KW"/>
</dbReference>
<evidence type="ECO:0000256" key="6">
    <source>
        <dbReference type="ARBA" id="ARBA00049988"/>
    </source>
</evidence>
<keyword evidence="5" id="KW-0804">Transcription</keyword>
<proteinExistence type="inferred from homology"/>
<dbReference type="Pfam" id="PF08681">
    <property type="entry name" value="TacA1"/>
    <property type="match status" value="1"/>
</dbReference>
<dbReference type="PANTHER" id="PTHR35401:SF1">
    <property type="entry name" value="CYTOPLASMIC PROTEIN"/>
    <property type="match status" value="1"/>
</dbReference>
<keyword evidence="8" id="KW-1185">Reference proteome</keyword>
<keyword evidence="1" id="KW-0678">Repressor</keyword>
<evidence type="ECO:0000313" key="8">
    <source>
        <dbReference type="Proteomes" id="UP000298313"/>
    </source>
</evidence>
<evidence type="ECO:0000256" key="5">
    <source>
        <dbReference type="ARBA" id="ARBA00023163"/>
    </source>
</evidence>
<protein>
    <submittedName>
        <fullName evidence="7">DUF1778 domain-containing protein</fullName>
    </submittedName>
</protein>
<comment type="similarity">
    <text evidence="6">Belongs to the TacA antitoxin family.</text>
</comment>
<sequence>MNASASTRPSKSQRLNVRVTDRQEKLIRKAAEATDRTMTDFILESASVEAERILADRRWFVATDAQWAEFNRLLELPLASESKLSKLANRASPFANES</sequence>
<dbReference type="GO" id="GO:0006355">
    <property type="term" value="P:regulation of DNA-templated transcription"/>
    <property type="evidence" value="ECO:0007669"/>
    <property type="project" value="InterPro"/>
</dbReference>
<dbReference type="InterPro" id="IPR014795">
    <property type="entry name" value="TacA_1-like"/>
</dbReference>
<dbReference type="PANTHER" id="PTHR35401">
    <property type="entry name" value="COPG FAMILY HELIX-TURN-HELIX PROTEIN-RELATED-RELATED"/>
    <property type="match status" value="1"/>
</dbReference>
<comment type="caution">
    <text evidence="7">The sequence shown here is derived from an EMBL/GenBank/DDBJ whole genome shotgun (WGS) entry which is preliminary data.</text>
</comment>
<accession>A0A4R9AWN0</accession>
<dbReference type="OrthoDB" id="574265at2"/>
<reference evidence="7 8" key="1">
    <citation type="submission" date="2019-03" db="EMBL/GenBank/DDBJ databases">
        <title>Genomics of glacier-inhabiting Cryobacterium strains.</title>
        <authorList>
            <person name="Liu Q."/>
            <person name="Xin Y.-H."/>
        </authorList>
    </citation>
    <scope>NUCLEOTIDE SEQUENCE [LARGE SCALE GENOMIC DNA]</scope>
    <source>
        <strain evidence="7 8">Hh4</strain>
    </source>
</reference>
<keyword evidence="2" id="KW-1277">Toxin-antitoxin system</keyword>
<keyword evidence="4" id="KW-0238">DNA-binding</keyword>
<dbReference type="RefSeq" id="WP_134525062.1">
    <property type="nucleotide sequence ID" value="NZ_SOHH01000121.1"/>
</dbReference>
<evidence type="ECO:0000256" key="1">
    <source>
        <dbReference type="ARBA" id="ARBA00022491"/>
    </source>
</evidence>
<dbReference type="AlphaFoldDB" id="A0A4R9AWN0"/>
<dbReference type="Proteomes" id="UP000298313">
    <property type="component" value="Unassembled WGS sequence"/>
</dbReference>
<evidence type="ECO:0000256" key="4">
    <source>
        <dbReference type="ARBA" id="ARBA00023125"/>
    </source>
</evidence>
<keyword evidence="3" id="KW-0805">Transcription regulation</keyword>
<dbReference type="SUPFAM" id="SSF47598">
    <property type="entry name" value="Ribbon-helix-helix"/>
    <property type="match status" value="1"/>
</dbReference>
<dbReference type="EMBL" id="SOHH01000121">
    <property type="protein sequence ID" value="TFD70518.1"/>
    <property type="molecule type" value="Genomic_DNA"/>
</dbReference>
<name>A0A4R9AWN0_9MICO</name>
<evidence type="ECO:0000313" key="7">
    <source>
        <dbReference type="EMBL" id="TFD70518.1"/>
    </source>
</evidence>
<evidence type="ECO:0000256" key="2">
    <source>
        <dbReference type="ARBA" id="ARBA00022649"/>
    </source>
</evidence>
<dbReference type="InterPro" id="IPR010985">
    <property type="entry name" value="Ribbon_hlx_hlx"/>
</dbReference>
<dbReference type="Gene3D" id="1.20.5.780">
    <property type="entry name" value="Single helix bin"/>
    <property type="match status" value="1"/>
</dbReference>